<comment type="similarity">
    <text evidence="1 11">Belongs to the carbohydrate kinase PfkB family.</text>
</comment>
<dbReference type="Proteomes" id="UP000569951">
    <property type="component" value="Unassembled WGS sequence"/>
</dbReference>
<dbReference type="GO" id="GO:0016052">
    <property type="term" value="P:carbohydrate catabolic process"/>
    <property type="evidence" value="ECO:0007669"/>
    <property type="project" value="UniProtKB-ARBA"/>
</dbReference>
<keyword evidence="4 10" id="KW-0808">Transferase</keyword>
<dbReference type="PROSITE" id="PS00583">
    <property type="entry name" value="PFKB_KINASES_1"/>
    <property type="match status" value="1"/>
</dbReference>
<gene>
    <name evidence="13" type="ORF">HNR42_002645</name>
</gene>
<dbReference type="EMBL" id="JACHHG010000010">
    <property type="protein sequence ID" value="MBB6099207.1"/>
    <property type="molecule type" value="Genomic_DNA"/>
</dbReference>
<evidence type="ECO:0000256" key="6">
    <source>
        <dbReference type="ARBA" id="ARBA00022777"/>
    </source>
</evidence>
<dbReference type="Gene3D" id="3.40.1190.20">
    <property type="match status" value="1"/>
</dbReference>
<evidence type="ECO:0000313" key="13">
    <source>
        <dbReference type="EMBL" id="MBB6099207.1"/>
    </source>
</evidence>
<evidence type="ECO:0000259" key="12">
    <source>
        <dbReference type="Pfam" id="PF00294"/>
    </source>
</evidence>
<evidence type="ECO:0000256" key="2">
    <source>
        <dbReference type="ARBA" id="ARBA00012131"/>
    </source>
</evidence>
<keyword evidence="14" id="KW-1185">Reference proteome</keyword>
<feature type="domain" description="Carbohydrate kinase PfkB" evidence="12">
    <location>
        <begin position="8"/>
        <end position="292"/>
    </location>
</feature>
<dbReference type="SUPFAM" id="SSF53613">
    <property type="entry name" value="Ribokinase-like"/>
    <property type="match status" value="1"/>
</dbReference>
<dbReference type="InterPro" id="IPR002173">
    <property type="entry name" value="Carboh/pur_kinase_PfkB_CS"/>
</dbReference>
<comment type="function">
    <text evidence="11">Catalyzes the ATP-dependent phosphorylation of fructose-l-phosphate to fructose-l,6-bisphosphate.</text>
</comment>
<dbReference type="PIRSF" id="PIRSF000535">
    <property type="entry name" value="1PFK/6PFK/LacC"/>
    <property type="match status" value="1"/>
</dbReference>
<comment type="catalytic activity">
    <reaction evidence="9 11">
        <text>beta-D-fructose 1-phosphate + ATP = beta-D-fructose 1,6-bisphosphate + ADP + H(+)</text>
        <dbReference type="Rhea" id="RHEA:14213"/>
        <dbReference type="ChEBI" id="CHEBI:15378"/>
        <dbReference type="ChEBI" id="CHEBI:30616"/>
        <dbReference type="ChEBI" id="CHEBI:32966"/>
        <dbReference type="ChEBI" id="CHEBI:138881"/>
        <dbReference type="ChEBI" id="CHEBI:456216"/>
        <dbReference type="EC" id="2.7.1.56"/>
    </reaction>
</comment>
<keyword evidence="6 11" id="KW-0418">Kinase</keyword>
<dbReference type="GO" id="GO:0005524">
    <property type="term" value="F:ATP binding"/>
    <property type="evidence" value="ECO:0007669"/>
    <property type="project" value="UniProtKB-UniRule"/>
</dbReference>
<evidence type="ECO:0000313" key="14">
    <source>
        <dbReference type="Proteomes" id="UP000569951"/>
    </source>
</evidence>
<accession>A0A841I0L4</accession>
<evidence type="ECO:0000256" key="3">
    <source>
        <dbReference type="ARBA" id="ARBA00013596"/>
    </source>
</evidence>
<dbReference type="AlphaFoldDB" id="A0A841I0L4"/>
<sequence>MRVATLTLNPALDLTVHLSGLQPGEVNTATSARSDAGGKGVNVASFLADWGLQVTATGLLGQANARPFEELLASKGIADAFVRVTGENRVGVKLVDDRSQQTTDINLPGLEVDAASLEALRARVRELAPRHDTFVLAGSLPRGVAASTYAELIRELRAHGANAVLDSSGRALSEALHAAPGIIKPNIHELEALLGRRLEDEAAVLAAAHDLLRGGPELVIVSMGERGALFVTADQALRAVPPRVQVISTVGAGDAMVAGTVAARAAGLDLEGTARLATAFSVGAITRPGAHLPPRDELESIRQNVRVSAADAWAR</sequence>
<dbReference type="InterPro" id="IPR011611">
    <property type="entry name" value="PfkB_dom"/>
</dbReference>
<dbReference type="InterPro" id="IPR029056">
    <property type="entry name" value="Ribokinase-like"/>
</dbReference>
<dbReference type="InterPro" id="IPR017583">
    <property type="entry name" value="Tagatose/fructose_Pkinase"/>
</dbReference>
<evidence type="ECO:0000256" key="1">
    <source>
        <dbReference type="ARBA" id="ARBA00010688"/>
    </source>
</evidence>
<dbReference type="GO" id="GO:0044281">
    <property type="term" value="P:small molecule metabolic process"/>
    <property type="evidence" value="ECO:0007669"/>
    <property type="project" value="UniProtKB-ARBA"/>
</dbReference>
<reference evidence="13 14" key="1">
    <citation type="submission" date="2020-08" db="EMBL/GenBank/DDBJ databases">
        <title>Genomic Encyclopedia of Type Strains, Phase IV (KMG-IV): sequencing the most valuable type-strain genomes for metagenomic binning, comparative biology and taxonomic classification.</title>
        <authorList>
            <person name="Goeker M."/>
        </authorList>
    </citation>
    <scope>NUCLEOTIDE SEQUENCE [LARGE SCALE GENOMIC DNA]</scope>
    <source>
        <strain evidence="13 14">DSM 21458</strain>
    </source>
</reference>
<dbReference type="InterPro" id="IPR022463">
    <property type="entry name" value="1-PFruKinase"/>
</dbReference>
<dbReference type="FunFam" id="3.40.1190.20:FF:000001">
    <property type="entry name" value="Phosphofructokinase"/>
    <property type="match status" value="1"/>
</dbReference>
<evidence type="ECO:0000256" key="11">
    <source>
        <dbReference type="RuleBase" id="RU369061"/>
    </source>
</evidence>
<keyword evidence="5 11" id="KW-0547">Nucleotide-binding</keyword>
<dbReference type="PANTHER" id="PTHR46566:SF5">
    <property type="entry name" value="1-PHOSPHOFRUCTOKINASE"/>
    <property type="match status" value="1"/>
</dbReference>
<dbReference type="RefSeq" id="WP_183987966.1">
    <property type="nucleotide sequence ID" value="NZ_JACHHG010000010.1"/>
</dbReference>
<evidence type="ECO:0000256" key="8">
    <source>
        <dbReference type="ARBA" id="ARBA00032802"/>
    </source>
</evidence>
<dbReference type="EC" id="2.7.1.56" evidence="2 11"/>
<dbReference type="CDD" id="cd01164">
    <property type="entry name" value="FruK_PfkB_like"/>
    <property type="match status" value="1"/>
</dbReference>
<evidence type="ECO:0000256" key="10">
    <source>
        <dbReference type="PIRNR" id="PIRNR000535"/>
    </source>
</evidence>
<evidence type="ECO:0000256" key="5">
    <source>
        <dbReference type="ARBA" id="ARBA00022741"/>
    </source>
</evidence>
<dbReference type="GO" id="GO:0005829">
    <property type="term" value="C:cytosol"/>
    <property type="evidence" value="ECO:0007669"/>
    <property type="project" value="TreeGrafter"/>
</dbReference>
<protein>
    <recommendedName>
        <fullName evidence="3 11">1-phosphofructokinase</fullName>
        <shortName evidence="11">Fru1PK</shortName>
        <ecNumber evidence="2 11">2.7.1.56</ecNumber>
    </recommendedName>
    <alternativeName>
        <fullName evidence="8 11">Fructose 1-phosphate kinase</fullName>
    </alternativeName>
</protein>
<dbReference type="GO" id="GO:0008662">
    <property type="term" value="F:1-phosphofructokinase activity"/>
    <property type="evidence" value="ECO:0007669"/>
    <property type="project" value="UniProtKB-UniRule"/>
</dbReference>
<organism evidence="13 14">
    <name type="scientific">Deinobacterium chartae</name>
    <dbReference type="NCBI Taxonomy" id="521158"/>
    <lineage>
        <taxon>Bacteria</taxon>
        <taxon>Thermotogati</taxon>
        <taxon>Deinococcota</taxon>
        <taxon>Deinococci</taxon>
        <taxon>Deinococcales</taxon>
        <taxon>Deinococcaceae</taxon>
        <taxon>Deinobacterium</taxon>
    </lineage>
</organism>
<dbReference type="NCBIfam" id="TIGR03168">
    <property type="entry name" value="1-PFK"/>
    <property type="match status" value="1"/>
</dbReference>
<evidence type="ECO:0000256" key="7">
    <source>
        <dbReference type="ARBA" id="ARBA00022840"/>
    </source>
</evidence>
<dbReference type="PANTHER" id="PTHR46566">
    <property type="entry name" value="1-PHOSPHOFRUCTOKINASE-RELATED"/>
    <property type="match status" value="1"/>
</dbReference>
<proteinExistence type="inferred from homology"/>
<evidence type="ECO:0000256" key="9">
    <source>
        <dbReference type="ARBA" id="ARBA00047745"/>
    </source>
</evidence>
<comment type="caution">
    <text evidence="13">The sequence shown here is derived from an EMBL/GenBank/DDBJ whole genome shotgun (WGS) entry which is preliminary data.</text>
</comment>
<name>A0A841I0L4_9DEIO</name>
<dbReference type="Pfam" id="PF00294">
    <property type="entry name" value="PfkB"/>
    <property type="match status" value="1"/>
</dbReference>
<keyword evidence="7 11" id="KW-0067">ATP-binding</keyword>
<evidence type="ECO:0000256" key="4">
    <source>
        <dbReference type="ARBA" id="ARBA00022679"/>
    </source>
</evidence>
<dbReference type="NCBIfam" id="TIGR03828">
    <property type="entry name" value="pfkB"/>
    <property type="match status" value="1"/>
</dbReference>